<keyword evidence="1" id="KW-0732">Signal</keyword>
<dbReference type="Gene3D" id="1.10.101.10">
    <property type="entry name" value="PGBD-like superfamily/PGBD"/>
    <property type="match status" value="1"/>
</dbReference>
<name>A0ABW2FV19_9ACTN</name>
<dbReference type="SUPFAM" id="SSF47090">
    <property type="entry name" value="PGBD-like"/>
    <property type="match status" value="1"/>
</dbReference>
<gene>
    <name evidence="3" type="ORF">ACFQMG_09805</name>
</gene>
<protein>
    <submittedName>
        <fullName evidence="3">Peptidoglycan-binding protein</fullName>
    </submittedName>
</protein>
<dbReference type="InterPro" id="IPR036365">
    <property type="entry name" value="PGBD-like_sf"/>
</dbReference>
<dbReference type="EMBL" id="JBHTAJ010000014">
    <property type="protein sequence ID" value="MFC7179852.1"/>
    <property type="molecule type" value="Genomic_DNA"/>
</dbReference>
<feature type="domain" description="Peptidoglycan binding-like" evidence="2">
    <location>
        <begin position="50"/>
        <end position="95"/>
    </location>
</feature>
<evidence type="ECO:0000313" key="3">
    <source>
        <dbReference type="EMBL" id="MFC7179852.1"/>
    </source>
</evidence>
<keyword evidence="4" id="KW-1185">Reference proteome</keyword>
<sequence length="119" mass="12238">MFKRKLARLAVLGGATLMAVGGGLASAEASTSASYIGYGYSTSGSGVWCVQHALNYARGAALTEDGQFGPATKNALVGFQQQHGLQADGVVGPQTGSSLLSNGDPYYAGYCYSFVRTTN</sequence>
<evidence type="ECO:0000313" key="4">
    <source>
        <dbReference type="Proteomes" id="UP001596435"/>
    </source>
</evidence>
<proteinExistence type="predicted"/>
<evidence type="ECO:0000256" key="1">
    <source>
        <dbReference type="SAM" id="SignalP"/>
    </source>
</evidence>
<feature type="signal peptide" evidence="1">
    <location>
        <begin position="1"/>
        <end position="21"/>
    </location>
</feature>
<comment type="caution">
    <text evidence="3">The sequence shown here is derived from an EMBL/GenBank/DDBJ whole genome shotgun (WGS) entry which is preliminary data.</text>
</comment>
<accession>A0ABW2FV19</accession>
<dbReference type="Pfam" id="PF01471">
    <property type="entry name" value="PG_binding_1"/>
    <property type="match status" value="1"/>
</dbReference>
<dbReference type="InterPro" id="IPR036366">
    <property type="entry name" value="PGBDSf"/>
</dbReference>
<feature type="chain" id="PRO_5045928808" evidence="1">
    <location>
        <begin position="22"/>
        <end position="119"/>
    </location>
</feature>
<dbReference type="Proteomes" id="UP001596435">
    <property type="component" value="Unassembled WGS sequence"/>
</dbReference>
<evidence type="ECO:0000259" key="2">
    <source>
        <dbReference type="Pfam" id="PF01471"/>
    </source>
</evidence>
<organism evidence="3 4">
    <name type="scientific">Kitasatospora paranensis</name>
    <dbReference type="NCBI Taxonomy" id="258053"/>
    <lineage>
        <taxon>Bacteria</taxon>
        <taxon>Bacillati</taxon>
        <taxon>Actinomycetota</taxon>
        <taxon>Actinomycetes</taxon>
        <taxon>Kitasatosporales</taxon>
        <taxon>Streptomycetaceae</taxon>
        <taxon>Kitasatospora</taxon>
    </lineage>
</organism>
<dbReference type="InterPro" id="IPR002477">
    <property type="entry name" value="Peptidoglycan-bd-like"/>
</dbReference>
<reference evidence="4" key="1">
    <citation type="journal article" date="2019" name="Int. J. Syst. Evol. Microbiol.">
        <title>The Global Catalogue of Microorganisms (GCM) 10K type strain sequencing project: providing services to taxonomists for standard genome sequencing and annotation.</title>
        <authorList>
            <consortium name="The Broad Institute Genomics Platform"/>
            <consortium name="The Broad Institute Genome Sequencing Center for Infectious Disease"/>
            <person name="Wu L."/>
            <person name="Ma J."/>
        </authorList>
    </citation>
    <scope>NUCLEOTIDE SEQUENCE [LARGE SCALE GENOMIC DNA]</scope>
    <source>
        <strain evidence="4">CGMCC 1.12859</strain>
    </source>
</reference>
<dbReference type="RefSeq" id="WP_380230891.1">
    <property type="nucleotide sequence ID" value="NZ_JBHSVH010000002.1"/>
</dbReference>